<proteinExistence type="predicted"/>
<sequence length="435" mass="48688">MKAILTFARGWNALAAARSLGRRGVQIIAGDEYRFAPASFSRYTVESFLYPNPDNDPEGFLAKLDEVIRRHYVAGEEYVLMPFHKETYLISANRARFEPLIKFAIPTIEQIMQVDDKGTLARLCQQRELPIPETIVADSLEEFRERAVGFNYPAFVKVRRSAAAVGVKRATNSAEAIHACEQFIHRYTLGSDAVPLLQASVPGEDYCATFLFNHGELATTMTYHNIRTYPVRSGTGVLRETVSEPAMEQTGAALLASLKWHGVAEIDFRWDGQSTTPQLIEVNPRFWGGLTQSVASGWDYPWLLYRLALDGKVPPIVPGDPTIKTETPVVSMLSTLTEIIQDDRQMGTLRASFEQARSEFGDGQRMKAIKDFIGRLEEGADIRGRVELARKLFRDHGHTVSDIWAWNDPLPALGLLYPLAVFLKHGKVSTELLVS</sequence>
<evidence type="ECO:0000256" key="2">
    <source>
        <dbReference type="ARBA" id="ARBA00022741"/>
    </source>
</evidence>
<dbReference type="KEGG" id="lpav:PLANPX_1375"/>
<dbReference type="SUPFAM" id="SSF56059">
    <property type="entry name" value="Glutathione synthetase ATP-binding domain-like"/>
    <property type="match status" value="1"/>
</dbReference>
<dbReference type="Gene3D" id="3.30.1490.20">
    <property type="entry name" value="ATP-grasp fold, A domain"/>
    <property type="match status" value="1"/>
</dbReference>
<organism evidence="6 7">
    <name type="scientific">Lacipirellula parvula</name>
    <dbReference type="NCBI Taxonomy" id="2650471"/>
    <lineage>
        <taxon>Bacteria</taxon>
        <taxon>Pseudomonadati</taxon>
        <taxon>Planctomycetota</taxon>
        <taxon>Planctomycetia</taxon>
        <taxon>Pirellulales</taxon>
        <taxon>Lacipirellulaceae</taxon>
        <taxon>Lacipirellula</taxon>
    </lineage>
</organism>
<protein>
    <recommendedName>
        <fullName evidence="5">ATP-grasp domain-containing protein</fullName>
    </recommendedName>
</protein>
<evidence type="ECO:0000256" key="3">
    <source>
        <dbReference type="ARBA" id="ARBA00022840"/>
    </source>
</evidence>
<evidence type="ECO:0000259" key="5">
    <source>
        <dbReference type="PROSITE" id="PS50975"/>
    </source>
</evidence>
<reference evidence="7" key="1">
    <citation type="submission" date="2019-10" db="EMBL/GenBank/DDBJ databases">
        <title>Lacipirellula parvula gen. nov., sp. nov., representing a lineage of planctomycetes widespread in freshwater anoxic habitats, and description of the family Lacipirellulaceae.</title>
        <authorList>
            <person name="Dedysh S.N."/>
            <person name="Kulichevskaya I.S."/>
            <person name="Beletsky A.V."/>
            <person name="Rakitin A.L."/>
            <person name="Mardanov A.V."/>
            <person name="Ivanova A.A."/>
            <person name="Saltykova V.X."/>
            <person name="Rijpstra W.I.C."/>
            <person name="Sinninghe Damste J.S."/>
            <person name="Ravin N.V."/>
        </authorList>
    </citation>
    <scope>NUCLEOTIDE SEQUENCE [LARGE SCALE GENOMIC DNA]</scope>
    <source>
        <strain evidence="7">PX69</strain>
    </source>
</reference>
<accession>A0A5K7XBU0</accession>
<dbReference type="PANTHER" id="PTHR43585:SF2">
    <property type="entry name" value="ATP-GRASP ENZYME FSQD"/>
    <property type="match status" value="1"/>
</dbReference>
<dbReference type="InterPro" id="IPR011761">
    <property type="entry name" value="ATP-grasp"/>
</dbReference>
<name>A0A5K7XBU0_9BACT</name>
<dbReference type="Proteomes" id="UP000326837">
    <property type="component" value="Chromosome"/>
</dbReference>
<evidence type="ECO:0000313" key="6">
    <source>
        <dbReference type="EMBL" id="BBO31763.1"/>
    </source>
</evidence>
<evidence type="ECO:0000256" key="1">
    <source>
        <dbReference type="ARBA" id="ARBA00022598"/>
    </source>
</evidence>
<feature type="domain" description="ATP-grasp" evidence="5">
    <location>
        <begin position="121"/>
        <end position="309"/>
    </location>
</feature>
<dbReference type="PROSITE" id="PS50975">
    <property type="entry name" value="ATP_GRASP"/>
    <property type="match status" value="1"/>
</dbReference>
<dbReference type="RefSeq" id="WP_172991896.1">
    <property type="nucleotide sequence ID" value="NZ_AP021861.1"/>
</dbReference>
<dbReference type="InterPro" id="IPR013815">
    <property type="entry name" value="ATP_grasp_subdomain_1"/>
</dbReference>
<dbReference type="GO" id="GO:0005524">
    <property type="term" value="F:ATP binding"/>
    <property type="evidence" value="ECO:0007669"/>
    <property type="project" value="UniProtKB-UniRule"/>
</dbReference>
<dbReference type="Gene3D" id="3.30.470.20">
    <property type="entry name" value="ATP-grasp fold, B domain"/>
    <property type="match status" value="1"/>
</dbReference>
<keyword evidence="2 4" id="KW-0547">Nucleotide-binding</keyword>
<keyword evidence="3 4" id="KW-0067">ATP-binding</keyword>
<dbReference type="InterPro" id="IPR052032">
    <property type="entry name" value="ATP-dep_AA_Ligase"/>
</dbReference>
<dbReference type="EMBL" id="AP021861">
    <property type="protein sequence ID" value="BBO31763.1"/>
    <property type="molecule type" value="Genomic_DNA"/>
</dbReference>
<dbReference type="GO" id="GO:0046872">
    <property type="term" value="F:metal ion binding"/>
    <property type="evidence" value="ECO:0007669"/>
    <property type="project" value="InterPro"/>
</dbReference>
<evidence type="ECO:0000256" key="4">
    <source>
        <dbReference type="PROSITE-ProRule" id="PRU00409"/>
    </source>
</evidence>
<evidence type="ECO:0000313" key="7">
    <source>
        <dbReference type="Proteomes" id="UP000326837"/>
    </source>
</evidence>
<keyword evidence="1" id="KW-0436">Ligase</keyword>
<gene>
    <name evidence="6" type="ORF">PLANPX_1375</name>
</gene>
<dbReference type="AlphaFoldDB" id="A0A5K7XBU0"/>
<dbReference type="GO" id="GO:0016874">
    <property type="term" value="F:ligase activity"/>
    <property type="evidence" value="ECO:0007669"/>
    <property type="project" value="UniProtKB-KW"/>
</dbReference>
<dbReference type="PANTHER" id="PTHR43585">
    <property type="entry name" value="FUMIPYRROLE BIOSYNTHESIS PROTEIN C"/>
    <property type="match status" value="1"/>
</dbReference>
<dbReference type="Pfam" id="PF15632">
    <property type="entry name" value="ATPgrasp_Ter"/>
    <property type="match status" value="1"/>
</dbReference>
<keyword evidence="7" id="KW-1185">Reference proteome</keyword>